<gene>
    <name evidence="1" type="ORF">PSYICH_LOCUS8390</name>
</gene>
<dbReference type="AlphaFoldDB" id="A0A9P0CX77"/>
<dbReference type="EMBL" id="OV651815">
    <property type="protein sequence ID" value="CAH1107880.1"/>
    <property type="molecule type" value="Genomic_DNA"/>
</dbReference>
<organism evidence="1 2">
    <name type="scientific">Psylliodes chrysocephalus</name>
    <dbReference type="NCBI Taxonomy" id="3402493"/>
    <lineage>
        <taxon>Eukaryota</taxon>
        <taxon>Metazoa</taxon>
        <taxon>Ecdysozoa</taxon>
        <taxon>Arthropoda</taxon>
        <taxon>Hexapoda</taxon>
        <taxon>Insecta</taxon>
        <taxon>Pterygota</taxon>
        <taxon>Neoptera</taxon>
        <taxon>Endopterygota</taxon>
        <taxon>Coleoptera</taxon>
        <taxon>Polyphaga</taxon>
        <taxon>Cucujiformia</taxon>
        <taxon>Chrysomeloidea</taxon>
        <taxon>Chrysomelidae</taxon>
        <taxon>Galerucinae</taxon>
        <taxon>Alticini</taxon>
        <taxon>Psylliodes</taxon>
    </lineage>
</organism>
<evidence type="ECO:0000313" key="1">
    <source>
        <dbReference type="EMBL" id="CAH1107880.1"/>
    </source>
</evidence>
<dbReference type="Proteomes" id="UP001153636">
    <property type="component" value="Chromosome 3"/>
</dbReference>
<protein>
    <submittedName>
        <fullName evidence="1">Uncharacterized protein</fullName>
    </submittedName>
</protein>
<reference evidence="1" key="1">
    <citation type="submission" date="2022-01" db="EMBL/GenBank/DDBJ databases">
        <authorList>
            <person name="King R."/>
        </authorList>
    </citation>
    <scope>NUCLEOTIDE SEQUENCE</scope>
</reference>
<proteinExistence type="predicted"/>
<dbReference type="OrthoDB" id="6767064at2759"/>
<evidence type="ECO:0000313" key="2">
    <source>
        <dbReference type="Proteomes" id="UP001153636"/>
    </source>
</evidence>
<name>A0A9P0CX77_9CUCU</name>
<sequence>MYSLLFFRHIFTKKCSRYGMEDNGKQHQCQTRNVTCHICNRAGHYARRSFKKRCFQYINKNENKHPALKKRFKSSKVTARTNVEAEEEHVFHLDNNDDKVEFE</sequence>
<accession>A0A9P0CX77</accession>
<keyword evidence="2" id="KW-1185">Reference proteome</keyword>